<evidence type="ECO:0000313" key="2">
    <source>
        <dbReference type="EMBL" id="KKS45088.1"/>
    </source>
</evidence>
<proteinExistence type="predicted"/>
<feature type="transmembrane region" description="Helical" evidence="1">
    <location>
        <begin position="337"/>
        <end position="354"/>
    </location>
</feature>
<feature type="transmembrane region" description="Helical" evidence="1">
    <location>
        <begin position="113"/>
        <end position="131"/>
    </location>
</feature>
<sequence length="462" mass="53349">MKIIKLLLLLQLLLLPAYSLMLRPGIFTMHDFHVFRQQQFDKCLHLGYFPCRWAFDATRGYGQPLFNFYGQLPYWIGQIPRLLGTQIIDAAKLNFIFTLTASAVAMFFLARKFWGNTGGVVSAVFYTYAPYRAVDIWVRGALNEAYSFVWYPLILLFLDNYLERKQKKDLFWLIIFSTALLITHNLSMLMIAPFLAIWTLKKLKAIPGLIAAGLTIFLLSAFYLLPVVFESSQVTLTQTTQDYYSYQLHWTTLKQLFVSNFWGYGGSTWGPNDTLSFSVGYLQWILPLLLMPFLFRNKKFVLPVVLGFMAVFLTHGKSEFIWKLIPPMSYIQFPWRFLTVSTFFLSLACGAVSLVVPRRFIPLLLLLLLLLNIGFFKPDIWRTITDKEQFSGALWDEQRSSAISDFWPKEAKIPTNFAPQDPLVLYATDQYQKVQFPTVYFPGWKLTVDGQPTEVFPSGPSH</sequence>
<evidence type="ECO:0000256" key="1">
    <source>
        <dbReference type="SAM" id="Phobius"/>
    </source>
</evidence>
<gene>
    <name evidence="2" type="ORF">UV10_C0034G0003</name>
</gene>
<name>A0A0G1C645_9BACT</name>
<evidence type="ECO:0008006" key="4">
    <source>
        <dbReference type="Google" id="ProtNLM"/>
    </source>
</evidence>
<dbReference type="AlphaFoldDB" id="A0A0G1C645"/>
<feature type="transmembrane region" description="Helical" evidence="1">
    <location>
        <begin position="90"/>
        <end position="108"/>
    </location>
</feature>
<reference evidence="2 3" key="1">
    <citation type="journal article" date="2015" name="Nature">
        <title>rRNA introns, odd ribosomes, and small enigmatic genomes across a large radiation of phyla.</title>
        <authorList>
            <person name="Brown C.T."/>
            <person name="Hug L.A."/>
            <person name="Thomas B.C."/>
            <person name="Sharon I."/>
            <person name="Castelle C.J."/>
            <person name="Singh A."/>
            <person name="Wilkins M.J."/>
            <person name="Williams K.H."/>
            <person name="Banfield J.F."/>
        </authorList>
    </citation>
    <scope>NUCLEOTIDE SEQUENCE [LARGE SCALE GENOMIC DNA]</scope>
</reference>
<keyword evidence="1" id="KW-0812">Transmembrane</keyword>
<feature type="transmembrane region" description="Helical" evidence="1">
    <location>
        <begin position="360"/>
        <end position="376"/>
    </location>
</feature>
<dbReference type="Proteomes" id="UP000034951">
    <property type="component" value="Unassembled WGS sequence"/>
</dbReference>
<protein>
    <recommendedName>
        <fullName evidence="4">Membrane protein 6-pyruvoyl-tetrahydropterin synthase-related domain-containing protein</fullName>
    </recommendedName>
</protein>
<keyword evidence="1" id="KW-0472">Membrane</keyword>
<evidence type="ECO:0000313" key="3">
    <source>
        <dbReference type="Proteomes" id="UP000034951"/>
    </source>
</evidence>
<organism evidence="2 3">
    <name type="scientific">Candidatus Azambacteria bacterium GW2011_GWA1_42_19</name>
    <dbReference type="NCBI Taxonomy" id="1618609"/>
    <lineage>
        <taxon>Bacteria</taxon>
        <taxon>Candidatus Azamiibacteriota</taxon>
    </lineage>
</organism>
<feature type="transmembrane region" description="Helical" evidence="1">
    <location>
        <begin position="300"/>
        <end position="316"/>
    </location>
</feature>
<feature type="transmembrane region" description="Helical" evidence="1">
    <location>
        <begin position="205"/>
        <end position="225"/>
    </location>
</feature>
<feature type="transmembrane region" description="Helical" evidence="1">
    <location>
        <begin position="137"/>
        <end position="158"/>
    </location>
</feature>
<comment type="caution">
    <text evidence="2">The sequence shown here is derived from an EMBL/GenBank/DDBJ whole genome shotgun (WGS) entry which is preliminary data.</text>
</comment>
<dbReference type="EMBL" id="LCDE01000034">
    <property type="protein sequence ID" value="KKS45088.1"/>
    <property type="molecule type" value="Genomic_DNA"/>
</dbReference>
<keyword evidence="1" id="KW-1133">Transmembrane helix</keyword>
<accession>A0A0G1C645</accession>
<feature type="transmembrane region" description="Helical" evidence="1">
    <location>
        <begin position="170"/>
        <end position="199"/>
    </location>
</feature>